<sequence>MQKKAVKIERRNAVVTVAVLAVLTSLVVGMHLTAPEKYVMYSSESITYEQGRVTAVLSERLEEAPGMPGWKLGEQEIRVEFMSGAWKGQEVQLTNNLSTTHNIHVRVGQRVIVKADCPEHVEPYYTLYNYDRAPGLMAVGLIFVAMMALVGRGKGLKSVLGLGISLFFILGFLLPAIYRGWSPVMTASLTVVVIAAFSLILLNGFSRKTATAVTATAAGVVFSAGFFLLLSALLSLSGYNQPEAEELILISQHTGLRIGEVLFAGVLISSLGAVMDTTMSIASSLHELHEVHPDRKGWDLFRSGIVIGRDMIGTMCQTLVLAFVGSSIASLLVLCSYGTRLDQFLSSDYAAIEVVHAVSGSLAVIVSVPVTAFLCALDSSRTNIVKEKGQKKR</sequence>
<evidence type="ECO:0000256" key="1">
    <source>
        <dbReference type="SAM" id="Phobius"/>
    </source>
</evidence>
<accession>A0ABS6F8Q4</accession>
<dbReference type="Pfam" id="PF07907">
    <property type="entry name" value="YibE_F"/>
    <property type="match status" value="1"/>
</dbReference>
<dbReference type="PANTHER" id="PTHR41771">
    <property type="entry name" value="MEMBRANE PROTEIN-RELATED"/>
    <property type="match status" value="1"/>
</dbReference>
<dbReference type="EMBL" id="JAHLQN010000001">
    <property type="protein sequence ID" value="MBU5626656.1"/>
    <property type="molecule type" value="Genomic_DNA"/>
</dbReference>
<dbReference type="RefSeq" id="WP_216632128.1">
    <property type="nucleotide sequence ID" value="NZ_JAHLQN010000001.1"/>
</dbReference>
<feature type="transmembrane region" description="Helical" evidence="1">
    <location>
        <begin position="256"/>
        <end position="275"/>
    </location>
</feature>
<gene>
    <name evidence="2" type="ORF">KQI82_06970</name>
</gene>
<feature type="transmembrane region" description="Helical" evidence="1">
    <location>
        <begin position="184"/>
        <end position="205"/>
    </location>
</feature>
<feature type="transmembrane region" description="Helical" evidence="1">
    <location>
        <begin position="354"/>
        <end position="377"/>
    </location>
</feature>
<keyword evidence="1" id="KW-0472">Membrane</keyword>
<proteinExistence type="predicted"/>
<evidence type="ECO:0000313" key="2">
    <source>
        <dbReference type="EMBL" id="MBU5626656.1"/>
    </source>
</evidence>
<dbReference type="PANTHER" id="PTHR41771:SF1">
    <property type="entry name" value="MEMBRANE PROTEIN"/>
    <property type="match status" value="1"/>
</dbReference>
<protein>
    <submittedName>
        <fullName evidence="2">YibE/F family protein</fullName>
    </submittedName>
</protein>
<name>A0ABS6F8Q4_9FIRM</name>
<comment type="caution">
    <text evidence="2">The sequence shown here is derived from an EMBL/GenBank/DDBJ whole genome shotgun (WGS) entry which is preliminary data.</text>
</comment>
<feature type="transmembrane region" description="Helical" evidence="1">
    <location>
        <begin position="12"/>
        <end position="34"/>
    </location>
</feature>
<dbReference type="Proteomes" id="UP000787672">
    <property type="component" value="Unassembled WGS sequence"/>
</dbReference>
<feature type="transmembrane region" description="Helical" evidence="1">
    <location>
        <begin position="212"/>
        <end position="236"/>
    </location>
</feature>
<dbReference type="InterPro" id="IPR012507">
    <property type="entry name" value="YibE_F"/>
</dbReference>
<feature type="transmembrane region" description="Helical" evidence="1">
    <location>
        <begin position="133"/>
        <end position="151"/>
    </location>
</feature>
<keyword evidence="1" id="KW-0812">Transmembrane</keyword>
<reference evidence="2 3" key="1">
    <citation type="submission" date="2021-06" db="EMBL/GenBank/DDBJ databases">
        <authorList>
            <person name="Sun Q."/>
            <person name="Li D."/>
        </authorList>
    </citation>
    <scope>NUCLEOTIDE SEQUENCE [LARGE SCALE GENOMIC DNA]</scope>
    <source>
        <strain evidence="2 3">MSJ-2</strain>
    </source>
</reference>
<keyword evidence="1" id="KW-1133">Transmembrane helix</keyword>
<feature type="transmembrane region" description="Helical" evidence="1">
    <location>
        <begin position="319"/>
        <end position="339"/>
    </location>
</feature>
<keyword evidence="3" id="KW-1185">Reference proteome</keyword>
<evidence type="ECO:0000313" key="3">
    <source>
        <dbReference type="Proteomes" id="UP000787672"/>
    </source>
</evidence>
<organism evidence="2 3">
    <name type="scientific">Dysosmobacter acutus</name>
    <dbReference type="NCBI Taxonomy" id="2841504"/>
    <lineage>
        <taxon>Bacteria</taxon>
        <taxon>Bacillati</taxon>
        <taxon>Bacillota</taxon>
        <taxon>Clostridia</taxon>
        <taxon>Eubacteriales</taxon>
        <taxon>Oscillospiraceae</taxon>
        <taxon>Dysosmobacter</taxon>
    </lineage>
</organism>
<feature type="transmembrane region" description="Helical" evidence="1">
    <location>
        <begin position="158"/>
        <end position="178"/>
    </location>
</feature>